<dbReference type="Pfam" id="PF03645">
    <property type="entry name" value="Tctex-1"/>
    <property type="match status" value="1"/>
</dbReference>
<dbReference type="RefSeq" id="XP_008488062.1">
    <property type="nucleotide sequence ID" value="XM_008489840.3"/>
</dbReference>
<dbReference type="PANTHER" id="PTHR21255">
    <property type="entry name" value="T-COMPLEX-ASSOCIATED-TESTIS-EXPRESSED 1/ DYNEIN LIGHT CHAIN"/>
    <property type="match status" value="1"/>
</dbReference>
<dbReference type="AlphaFoldDB" id="A0A1S4EST1"/>
<dbReference type="PANTHER" id="PTHR21255:SF7">
    <property type="entry name" value="DYNEIN LIGHT CHAIN TCTEX-TYPE PROTEIN 2B"/>
    <property type="match status" value="1"/>
</dbReference>
<dbReference type="GO" id="GO:0005737">
    <property type="term" value="C:cytoplasm"/>
    <property type="evidence" value="ECO:0007669"/>
    <property type="project" value="TreeGrafter"/>
</dbReference>
<dbReference type="Proteomes" id="UP000079169">
    <property type="component" value="Unplaced"/>
</dbReference>
<gene>
    <name evidence="3" type="primary">LOC103524807</name>
</gene>
<dbReference type="GeneID" id="103524807"/>
<evidence type="ECO:0000313" key="2">
    <source>
        <dbReference type="Proteomes" id="UP000079169"/>
    </source>
</evidence>
<dbReference type="GO" id="GO:0007018">
    <property type="term" value="P:microtubule-based movement"/>
    <property type="evidence" value="ECO:0007669"/>
    <property type="project" value="TreeGrafter"/>
</dbReference>
<evidence type="ECO:0000256" key="1">
    <source>
        <dbReference type="ARBA" id="ARBA00005361"/>
    </source>
</evidence>
<accession>A0A1S4EST1</accession>
<evidence type="ECO:0000313" key="3">
    <source>
        <dbReference type="RefSeq" id="XP_008488062.1"/>
    </source>
</evidence>
<keyword evidence="2" id="KW-1185">Reference proteome</keyword>
<name>A0A1S4EST1_DIACI</name>
<dbReference type="KEGG" id="dci:103524807"/>
<dbReference type="InterPro" id="IPR005334">
    <property type="entry name" value="Tctex-1-like"/>
</dbReference>
<dbReference type="CDD" id="cd21459">
    <property type="entry name" value="DLC-like_TCTEX1D2"/>
    <property type="match status" value="1"/>
</dbReference>
<protein>
    <submittedName>
        <fullName evidence="3">Tctex1 domain-containing protein 2</fullName>
    </submittedName>
</protein>
<dbReference type="PaxDb" id="121845-A0A1S4EST1"/>
<dbReference type="Gene3D" id="3.30.1140.40">
    <property type="entry name" value="Tctex-1"/>
    <property type="match status" value="1"/>
</dbReference>
<reference evidence="3" key="1">
    <citation type="submission" date="2025-08" db="UniProtKB">
        <authorList>
            <consortium name="RefSeq"/>
        </authorList>
    </citation>
    <scope>IDENTIFICATION</scope>
</reference>
<dbReference type="InterPro" id="IPR038586">
    <property type="entry name" value="Tctex-1-like_sf"/>
</dbReference>
<dbReference type="GO" id="GO:0045505">
    <property type="term" value="F:dynein intermediate chain binding"/>
    <property type="evidence" value="ECO:0007669"/>
    <property type="project" value="TreeGrafter"/>
</dbReference>
<dbReference type="GO" id="GO:0005868">
    <property type="term" value="C:cytoplasmic dynein complex"/>
    <property type="evidence" value="ECO:0007669"/>
    <property type="project" value="TreeGrafter"/>
</dbReference>
<comment type="similarity">
    <text evidence="1">Belongs to the dynein light chain Tctex-type family.</text>
</comment>
<proteinExistence type="inferred from homology"/>
<dbReference type="OMA" id="YVIRPNF"/>
<organism evidence="2 3">
    <name type="scientific">Diaphorina citri</name>
    <name type="common">Asian citrus psyllid</name>
    <dbReference type="NCBI Taxonomy" id="121845"/>
    <lineage>
        <taxon>Eukaryota</taxon>
        <taxon>Metazoa</taxon>
        <taxon>Ecdysozoa</taxon>
        <taxon>Arthropoda</taxon>
        <taxon>Hexapoda</taxon>
        <taxon>Insecta</taxon>
        <taxon>Pterygota</taxon>
        <taxon>Neoptera</taxon>
        <taxon>Paraneoptera</taxon>
        <taxon>Hemiptera</taxon>
        <taxon>Sternorrhyncha</taxon>
        <taxon>Psylloidea</taxon>
        <taxon>Psyllidae</taxon>
        <taxon>Diaphorininae</taxon>
        <taxon>Diaphorina</taxon>
    </lineage>
</organism>
<dbReference type="STRING" id="121845.A0A1S4EST1"/>
<sequence>MADEEGEGELVSPNTDILDAEVDEAHPDFNIKPSLKDKFKPGKAKEIIRAVLEEEFKDKPYDGKQSNQIVQKLSKIIKSKVEAVTHQNYKIVVEVTLVEQRGAGIRSDLKCIWDSDADGLASEVFISEHLVCHASVIALYYY</sequence>